<keyword evidence="1" id="KW-0812">Transmembrane</keyword>
<feature type="transmembrane region" description="Helical" evidence="1">
    <location>
        <begin position="12"/>
        <end position="31"/>
    </location>
</feature>
<dbReference type="RefSeq" id="WP_146811072.1">
    <property type="nucleotide sequence ID" value="NZ_BJXX01000138.1"/>
</dbReference>
<organism evidence="2 3">
    <name type="scientific">Aneurinibacillus danicus</name>
    <dbReference type="NCBI Taxonomy" id="267746"/>
    <lineage>
        <taxon>Bacteria</taxon>
        <taxon>Bacillati</taxon>
        <taxon>Bacillota</taxon>
        <taxon>Bacilli</taxon>
        <taxon>Bacillales</taxon>
        <taxon>Paenibacillaceae</taxon>
        <taxon>Aneurinibacillus group</taxon>
        <taxon>Aneurinibacillus</taxon>
    </lineage>
</organism>
<evidence type="ECO:0000313" key="2">
    <source>
        <dbReference type="EMBL" id="GEN35545.1"/>
    </source>
</evidence>
<sequence>MAITVSLWVTESLHHMAPAVPAILAVVLLSMPRIGVTRWETTTKISLDTVFILGIMQPCRMCWYRRADINEVIFKIGDDEHDN</sequence>
<keyword evidence="1" id="KW-0472">Membrane</keyword>
<evidence type="ECO:0000313" key="3">
    <source>
        <dbReference type="Proteomes" id="UP000321157"/>
    </source>
</evidence>
<protein>
    <submittedName>
        <fullName evidence="2">Uncharacterized protein</fullName>
    </submittedName>
</protein>
<keyword evidence="3" id="KW-1185">Reference proteome</keyword>
<comment type="caution">
    <text evidence="2">The sequence shown here is derived from an EMBL/GenBank/DDBJ whole genome shotgun (WGS) entry which is preliminary data.</text>
</comment>
<gene>
    <name evidence="2" type="ORF">ADA01nite_30050</name>
</gene>
<name>A0A511V9D5_9BACL</name>
<dbReference type="AlphaFoldDB" id="A0A511V9D5"/>
<evidence type="ECO:0000256" key="1">
    <source>
        <dbReference type="SAM" id="Phobius"/>
    </source>
</evidence>
<reference evidence="2 3" key="1">
    <citation type="submission" date="2019-07" db="EMBL/GenBank/DDBJ databases">
        <title>Whole genome shotgun sequence of Aneurinibacillus danicus NBRC 102444.</title>
        <authorList>
            <person name="Hosoyama A."/>
            <person name="Uohara A."/>
            <person name="Ohji S."/>
            <person name="Ichikawa N."/>
        </authorList>
    </citation>
    <scope>NUCLEOTIDE SEQUENCE [LARGE SCALE GENOMIC DNA]</scope>
    <source>
        <strain evidence="2 3">NBRC 102444</strain>
    </source>
</reference>
<dbReference type="OrthoDB" id="9766267at2"/>
<accession>A0A511V9D5</accession>
<proteinExistence type="predicted"/>
<dbReference type="Proteomes" id="UP000321157">
    <property type="component" value="Unassembled WGS sequence"/>
</dbReference>
<keyword evidence="1" id="KW-1133">Transmembrane helix</keyword>
<dbReference type="EMBL" id="BJXX01000138">
    <property type="protein sequence ID" value="GEN35545.1"/>
    <property type="molecule type" value="Genomic_DNA"/>
</dbReference>